<dbReference type="AlphaFoldDB" id="A0A1G2MDQ1"/>
<organism evidence="1 2">
    <name type="scientific">Candidatus Taylorbacteria bacterium RIFCSPHIGHO2_02_49_25</name>
    <dbReference type="NCBI Taxonomy" id="1802305"/>
    <lineage>
        <taxon>Bacteria</taxon>
        <taxon>Candidatus Tayloriibacteriota</taxon>
    </lineage>
</organism>
<reference evidence="1 2" key="1">
    <citation type="journal article" date="2016" name="Nat. Commun.">
        <title>Thousands of microbial genomes shed light on interconnected biogeochemical processes in an aquifer system.</title>
        <authorList>
            <person name="Anantharaman K."/>
            <person name="Brown C.T."/>
            <person name="Hug L.A."/>
            <person name="Sharon I."/>
            <person name="Castelle C.J."/>
            <person name="Probst A.J."/>
            <person name="Thomas B.C."/>
            <person name="Singh A."/>
            <person name="Wilkins M.J."/>
            <person name="Karaoz U."/>
            <person name="Brodie E.L."/>
            <person name="Williams K.H."/>
            <person name="Hubbard S.S."/>
            <person name="Banfield J.F."/>
        </authorList>
    </citation>
    <scope>NUCLEOTIDE SEQUENCE [LARGE SCALE GENOMIC DNA]</scope>
</reference>
<sequence length="435" mass="46896">MVLENSGEKNLVDRVILVATPELDTPKAVLEMLHGMEPFIFNFPREEVARELAENMKSAYALLPSAEYFSELGAGARPIIEFSTTTATTLPFRGIYGETISSYGDLRQFILGENGARLEPPAAAVNLPNVLKEPFLAVAETRHGELDVWQPPAGVDVVRIIGWGLETPRGLVYKSAMQNVCNADLSVCSAQEVLDPEPLSTVEGDGTVVYLSADALGGERYYVDIKKYNEENFNRNHKNILEINPIQELLAILVKKEATTTLPAFTFTSKPDAGSIGERLRIDVHSPVVLNLYDSFGRHTGPIPNPDPSSDLVLSEEQIPNSYYWRLGEGQYAGTSGAATTTVKLVGTALGSATVGIERIVGDDNTISALLFEAVPITAGGLATIDIVPDVAPTMLLDVDGDGVVDAEITTDGFSSEDLIAILMTRQSSLRSARG</sequence>
<name>A0A1G2MDQ1_9BACT</name>
<comment type="caution">
    <text evidence="1">The sequence shown here is derived from an EMBL/GenBank/DDBJ whole genome shotgun (WGS) entry which is preliminary data.</text>
</comment>
<accession>A0A1G2MDQ1</accession>
<protein>
    <submittedName>
        <fullName evidence="1">Uncharacterized protein</fullName>
    </submittedName>
</protein>
<gene>
    <name evidence="1" type="ORF">A2W52_01265</name>
</gene>
<proteinExistence type="predicted"/>
<dbReference type="EMBL" id="MHRJ01000033">
    <property type="protein sequence ID" value="OHA22007.1"/>
    <property type="molecule type" value="Genomic_DNA"/>
</dbReference>
<evidence type="ECO:0000313" key="1">
    <source>
        <dbReference type="EMBL" id="OHA22007.1"/>
    </source>
</evidence>
<evidence type="ECO:0000313" key="2">
    <source>
        <dbReference type="Proteomes" id="UP000176493"/>
    </source>
</evidence>
<dbReference type="Proteomes" id="UP000176493">
    <property type="component" value="Unassembled WGS sequence"/>
</dbReference>